<proteinExistence type="predicted"/>
<dbReference type="AlphaFoldDB" id="A0A0N7L3I9"/>
<dbReference type="GeneID" id="36395380"/>
<keyword evidence="2" id="KW-1185">Reference proteome</keyword>
<evidence type="ECO:0000313" key="2">
    <source>
        <dbReference type="Proteomes" id="UP000054928"/>
    </source>
</evidence>
<protein>
    <submittedName>
        <fullName evidence="1">Uncharacterized protein</fullName>
    </submittedName>
</protein>
<dbReference type="Proteomes" id="UP000054928">
    <property type="component" value="Unassembled WGS sequence"/>
</dbReference>
<sequence>MSLIPVSAEKTEGPFLTIGLGTVSSWALLGAELDGEGGRELRYSDETENIEHLARSTWLFSLKTC</sequence>
<name>A0A0N7L3I9_PLAHL</name>
<reference evidence="2" key="1">
    <citation type="submission" date="2014-09" db="EMBL/GenBank/DDBJ databases">
        <authorList>
            <person name="Sharma Rahul"/>
            <person name="Thines Marco"/>
        </authorList>
    </citation>
    <scope>NUCLEOTIDE SEQUENCE [LARGE SCALE GENOMIC DNA]</scope>
</reference>
<dbReference type="RefSeq" id="XP_024572372.1">
    <property type="nucleotide sequence ID" value="XM_024730458.1"/>
</dbReference>
<dbReference type="EMBL" id="CCYD01000109">
    <property type="protein sequence ID" value="CEG36003.1"/>
    <property type="molecule type" value="Genomic_DNA"/>
</dbReference>
<accession>A0A0N7L3I9</accession>
<organism evidence="1 2">
    <name type="scientific">Plasmopara halstedii</name>
    <name type="common">Downy mildew of sunflower</name>
    <dbReference type="NCBI Taxonomy" id="4781"/>
    <lineage>
        <taxon>Eukaryota</taxon>
        <taxon>Sar</taxon>
        <taxon>Stramenopiles</taxon>
        <taxon>Oomycota</taxon>
        <taxon>Peronosporomycetes</taxon>
        <taxon>Peronosporales</taxon>
        <taxon>Peronosporaceae</taxon>
        <taxon>Plasmopara</taxon>
    </lineage>
</organism>
<evidence type="ECO:0000313" key="1">
    <source>
        <dbReference type="EMBL" id="CEG36003.1"/>
    </source>
</evidence>